<dbReference type="HAMAP" id="MF_00197">
    <property type="entry name" value="DAP_epimerase"/>
    <property type="match status" value="1"/>
</dbReference>
<evidence type="ECO:0000256" key="5">
    <source>
        <dbReference type="ARBA" id="ARBA00023154"/>
    </source>
</evidence>
<evidence type="ECO:0000256" key="1">
    <source>
        <dbReference type="ARBA" id="ARBA00005196"/>
    </source>
</evidence>
<comment type="pathway">
    <text evidence="1 8">Amino-acid biosynthesis; L-lysine biosynthesis via DAP pathway; DL-2,6-diaminopimelate from LL-2,6-diaminopimelate: step 1/1.</text>
</comment>
<evidence type="ECO:0000256" key="6">
    <source>
        <dbReference type="ARBA" id="ARBA00023235"/>
    </source>
</evidence>
<gene>
    <name evidence="8 10" type="primary">dapF</name>
    <name evidence="10" type="ORF">D0435_06420</name>
</gene>
<feature type="binding site" evidence="8">
    <location>
        <position position="11"/>
    </location>
    <ligand>
        <name>substrate</name>
    </ligand>
</feature>
<accession>A0A845QIJ4</accession>
<comment type="function">
    <text evidence="8">Catalyzes the stereoinversion of LL-2,6-diaminopimelate (L,L-DAP) to meso-diaminopimelate (meso-DAP), a precursor of L-lysine and an essential component of the bacterial peptidoglycan.</text>
</comment>
<keyword evidence="5 8" id="KW-0457">Lysine biosynthesis</keyword>
<dbReference type="PANTHER" id="PTHR31689:SF0">
    <property type="entry name" value="DIAMINOPIMELATE EPIMERASE"/>
    <property type="match status" value="1"/>
</dbReference>
<feature type="binding site" evidence="8">
    <location>
        <position position="185"/>
    </location>
    <ligand>
        <name>substrate</name>
    </ligand>
</feature>
<dbReference type="Gene3D" id="3.10.310.10">
    <property type="entry name" value="Diaminopimelate Epimerase, Chain A, domain 1"/>
    <property type="match status" value="2"/>
</dbReference>
<dbReference type="EC" id="5.1.1.7" evidence="3 8"/>
<feature type="site" description="Could be important to modulate the pK values of the two catalytic cysteine residues" evidence="8">
    <location>
        <position position="203"/>
    </location>
</feature>
<feature type="binding site" evidence="8">
    <location>
        <begin position="203"/>
        <end position="204"/>
    </location>
    <ligand>
        <name>substrate</name>
    </ligand>
</feature>
<dbReference type="AlphaFoldDB" id="A0A845QIJ4"/>
<feature type="binding site" evidence="8">
    <location>
        <begin position="214"/>
        <end position="215"/>
    </location>
    <ligand>
        <name>substrate</name>
    </ligand>
</feature>
<dbReference type="GO" id="GO:0008837">
    <property type="term" value="F:diaminopimelate epimerase activity"/>
    <property type="evidence" value="ECO:0007669"/>
    <property type="project" value="UniProtKB-UniRule"/>
</dbReference>
<feature type="binding site" evidence="8">
    <location>
        <begin position="75"/>
        <end position="76"/>
    </location>
    <ligand>
        <name>substrate</name>
    </ligand>
</feature>
<dbReference type="RefSeq" id="WP_160201565.1">
    <property type="nucleotide sequence ID" value="NZ_QXWK01000010.1"/>
</dbReference>
<dbReference type="InterPro" id="IPR018510">
    <property type="entry name" value="DAP_epimerase_AS"/>
</dbReference>
<evidence type="ECO:0000256" key="3">
    <source>
        <dbReference type="ARBA" id="ARBA00013080"/>
    </source>
</evidence>
<keyword evidence="8" id="KW-0963">Cytoplasm</keyword>
<dbReference type="EMBL" id="QXWK01000010">
    <property type="protein sequence ID" value="NBH61284.1"/>
    <property type="molecule type" value="Genomic_DNA"/>
</dbReference>
<evidence type="ECO:0000256" key="2">
    <source>
        <dbReference type="ARBA" id="ARBA00010219"/>
    </source>
</evidence>
<evidence type="ECO:0000313" key="11">
    <source>
        <dbReference type="Proteomes" id="UP000446866"/>
    </source>
</evidence>
<feature type="active site" description="Proton acceptor" evidence="8">
    <location>
        <position position="213"/>
    </location>
</feature>
<comment type="caution">
    <text evidence="8">Lacks conserved residue(s) required for the propagation of feature annotation.</text>
</comment>
<feature type="active site" description="Proton donor" evidence="8">
    <location>
        <position position="74"/>
    </location>
</feature>
<feature type="site" description="Could be important to modulate the pK values of the two catalytic cysteine residues" evidence="8">
    <location>
        <position position="151"/>
    </location>
</feature>
<dbReference type="SUPFAM" id="SSF54506">
    <property type="entry name" value="Diaminopimelate epimerase-like"/>
    <property type="match status" value="2"/>
</dbReference>
<keyword evidence="4 8" id="KW-0028">Amino-acid biosynthesis</keyword>
<comment type="subunit">
    <text evidence="8">Homodimer.</text>
</comment>
<evidence type="ECO:0000256" key="8">
    <source>
        <dbReference type="HAMAP-Rule" id="MF_00197"/>
    </source>
</evidence>
<sequence>MKFTKMQGAGNDFIVIDNRTLNLPVETLCDIARTLCPRAMAVGADGLMAVVEPKAGGDFGMIFINADGSIGEMCGNGARCICKYGYEKGIAGESMTVETTAGPVYGKRLSAMDYQIRLNDVTKLSLDVNLNALGNVWNTAYVELGNPGLPHLVVEYPGLAKTEPATIWELGKALREHPDLSKGANVNFYEITENGTIFERTFERGVEDFTYACGTGTGSVVTVLSEKGLVSGDHTAVEMAGGTLYVDVIREGGKVKDLYLSGPAVIVYEGERAEL</sequence>
<comment type="catalytic activity">
    <reaction evidence="7 8">
        <text>(2S,6S)-2,6-diaminopimelate = meso-2,6-diaminopimelate</text>
        <dbReference type="Rhea" id="RHEA:15393"/>
        <dbReference type="ChEBI" id="CHEBI:57609"/>
        <dbReference type="ChEBI" id="CHEBI:57791"/>
        <dbReference type="EC" id="5.1.1.7"/>
    </reaction>
</comment>
<organism evidence="10 11">
    <name type="scientific">Anaerotruncus colihominis</name>
    <dbReference type="NCBI Taxonomy" id="169435"/>
    <lineage>
        <taxon>Bacteria</taxon>
        <taxon>Bacillati</taxon>
        <taxon>Bacillota</taxon>
        <taxon>Clostridia</taxon>
        <taxon>Eubacteriales</taxon>
        <taxon>Oscillospiraceae</taxon>
        <taxon>Anaerotruncus</taxon>
    </lineage>
</organism>
<reference evidence="10 11" key="1">
    <citation type="submission" date="2018-08" db="EMBL/GenBank/DDBJ databases">
        <title>Murine metabolic-syndrome-specific gut microbial biobank.</title>
        <authorList>
            <person name="Liu C."/>
        </authorList>
    </citation>
    <scope>NUCLEOTIDE SEQUENCE [LARGE SCALE GENOMIC DNA]</scope>
    <source>
        <strain evidence="10 11">28</strain>
    </source>
</reference>
<name>A0A845QIJ4_9FIRM</name>
<dbReference type="Pfam" id="PF01678">
    <property type="entry name" value="DAP_epimerase"/>
    <property type="match status" value="2"/>
</dbReference>
<dbReference type="Proteomes" id="UP000446866">
    <property type="component" value="Unassembled WGS sequence"/>
</dbReference>
<keyword evidence="6 8" id="KW-0413">Isomerase</keyword>
<dbReference type="GO" id="GO:0005829">
    <property type="term" value="C:cytosol"/>
    <property type="evidence" value="ECO:0007669"/>
    <property type="project" value="TreeGrafter"/>
</dbReference>
<dbReference type="InterPro" id="IPR001653">
    <property type="entry name" value="DAP_epimerase_DapF"/>
</dbReference>
<feature type="binding site" evidence="8">
    <location>
        <position position="65"/>
    </location>
    <ligand>
        <name>substrate</name>
    </ligand>
</feature>
<keyword evidence="11" id="KW-1185">Reference proteome</keyword>
<dbReference type="PANTHER" id="PTHR31689">
    <property type="entry name" value="DIAMINOPIMELATE EPIMERASE, CHLOROPLASTIC"/>
    <property type="match status" value="1"/>
</dbReference>
<evidence type="ECO:0000256" key="7">
    <source>
        <dbReference type="ARBA" id="ARBA00051712"/>
    </source>
</evidence>
<dbReference type="UniPathway" id="UPA00034">
    <property type="reaction ID" value="UER00025"/>
</dbReference>
<comment type="similarity">
    <text evidence="2 8">Belongs to the diaminopimelate epimerase family.</text>
</comment>
<evidence type="ECO:0000256" key="4">
    <source>
        <dbReference type="ARBA" id="ARBA00022605"/>
    </source>
</evidence>
<dbReference type="NCBIfam" id="TIGR00652">
    <property type="entry name" value="DapF"/>
    <property type="match status" value="1"/>
</dbReference>
<comment type="caution">
    <text evidence="10">The sequence shown here is derived from an EMBL/GenBank/DDBJ whole genome shotgun (WGS) entry which is preliminary data.</text>
</comment>
<evidence type="ECO:0000313" key="10">
    <source>
        <dbReference type="EMBL" id="NBH61284.1"/>
    </source>
</evidence>
<protein>
    <recommendedName>
        <fullName evidence="3 8">Diaminopimelate epimerase</fullName>
        <shortName evidence="8">DAP epimerase</shortName>
        <ecNumber evidence="3 8">5.1.1.7</ecNumber>
    </recommendedName>
    <alternativeName>
        <fullName evidence="8">PLP-independent amino acid racemase</fullName>
    </alternativeName>
</protein>
<evidence type="ECO:0000256" key="9">
    <source>
        <dbReference type="PROSITE-ProRule" id="PRU10125"/>
    </source>
</evidence>
<feature type="active site" evidence="9">
    <location>
        <position position="74"/>
    </location>
</feature>
<dbReference type="PROSITE" id="PS01326">
    <property type="entry name" value="DAP_EPIMERASE"/>
    <property type="match status" value="1"/>
</dbReference>
<comment type="subcellular location">
    <subcellularLocation>
        <location evidence="8">Cytoplasm</location>
    </subcellularLocation>
</comment>
<dbReference type="GO" id="GO:0009089">
    <property type="term" value="P:lysine biosynthetic process via diaminopimelate"/>
    <property type="evidence" value="ECO:0007669"/>
    <property type="project" value="UniProtKB-UniRule"/>
</dbReference>
<proteinExistence type="inferred from homology"/>